<feature type="region of interest" description="Disordered" evidence="7">
    <location>
        <begin position="1"/>
        <end position="29"/>
    </location>
</feature>
<dbReference type="InterPro" id="IPR021137">
    <property type="entry name" value="Ribosomal_bL35-like"/>
</dbReference>
<evidence type="ECO:0000256" key="6">
    <source>
        <dbReference type="RuleBase" id="RU000568"/>
    </source>
</evidence>
<dbReference type="PRINTS" id="PR00064">
    <property type="entry name" value="RIBOSOMALL35"/>
</dbReference>
<dbReference type="PANTHER" id="PTHR33343:SF1">
    <property type="entry name" value="LARGE RIBOSOMAL SUBUNIT PROTEIN BL35M"/>
    <property type="match status" value="1"/>
</dbReference>
<evidence type="ECO:0000313" key="8">
    <source>
        <dbReference type="EMBL" id="HIW02511.1"/>
    </source>
</evidence>
<dbReference type="InterPro" id="IPR018265">
    <property type="entry name" value="Ribosomal_bL35_CS"/>
</dbReference>
<evidence type="ECO:0000256" key="4">
    <source>
        <dbReference type="ARBA" id="ARBA00071664"/>
    </source>
</evidence>
<dbReference type="Proteomes" id="UP000823990">
    <property type="component" value="Unassembled WGS sequence"/>
</dbReference>
<protein>
    <recommendedName>
        <fullName evidence="4 5">Large ribosomal subunit protein bL35</fullName>
    </recommendedName>
</protein>
<comment type="caution">
    <text evidence="8">The sequence shown here is derived from an EMBL/GenBank/DDBJ whole genome shotgun (WGS) entry which is preliminary data.</text>
</comment>
<evidence type="ECO:0000256" key="2">
    <source>
        <dbReference type="ARBA" id="ARBA00022980"/>
    </source>
</evidence>
<keyword evidence="3 5" id="KW-0687">Ribonucleoprotein</keyword>
<comment type="similarity">
    <text evidence="1 5 6">Belongs to the bacterial ribosomal protein bL35 family.</text>
</comment>
<reference evidence="8" key="1">
    <citation type="journal article" date="2021" name="PeerJ">
        <title>Extensive microbial diversity within the chicken gut microbiome revealed by metagenomics and culture.</title>
        <authorList>
            <person name="Gilroy R."/>
            <person name="Ravi A."/>
            <person name="Getino M."/>
            <person name="Pursley I."/>
            <person name="Horton D.L."/>
            <person name="Alikhan N.F."/>
            <person name="Baker D."/>
            <person name="Gharbi K."/>
            <person name="Hall N."/>
            <person name="Watson M."/>
            <person name="Adriaenssens E.M."/>
            <person name="Foster-Nyarko E."/>
            <person name="Jarju S."/>
            <person name="Secka A."/>
            <person name="Antonio M."/>
            <person name="Oren A."/>
            <person name="Chaudhuri R.R."/>
            <person name="La Ragione R."/>
            <person name="Hildebrand F."/>
            <person name="Pallen M.J."/>
        </authorList>
    </citation>
    <scope>NUCLEOTIDE SEQUENCE</scope>
    <source>
        <strain evidence="8">12435</strain>
    </source>
</reference>
<evidence type="ECO:0000256" key="1">
    <source>
        <dbReference type="ARBA" id="ARBA00006598"/>
    </source>
</evidence>
<dbReference type="GO" id="GO:0003735">
    <property type="term" value="F:structural constituent of ribosome"/>
    <property type="evidence" value="ECO:0007669"/>
    <property type="project" value="InterPro"/>
</dbReference>
<dbReference type="GO" id="GO:0022625">
    <property type="term" value="C:cytosolic large ribosomal subunit"/>
    <property type="evidence" value="ECO:0007669"/>
    <property type="project" value="TreeGrafter"/>
</dbReference>
<sequence length="67" mass="7818">MPKMKSHSGAKKRFRVSKSGKVKRNYQNKNHILTKKDSKRKMKLRQGAYLASAEESKTVRVMLQGRR</sequence>
<keyword evidence="2 5" id="KW-0689">Ribosomal protein</keyword>
<reference evidence="8" key="2">
    <citation type="submission" date="2021-04" db="EMBL/GenBank/DDBJ databases">
        <authorList>
            <person name="Gilroy R."/>
        </authorList>
    </citation>
    <scope>NUCLEOTIDE SEQUENCE</scope>
    <source>
        <strain evidence="8">12435</strain>
    </source>
</reference>
<evidence type="ECO:0000256" key="3">
    <source>
        <dbReference type="ARBA" id="ARBA00023274"/>
    </source>
</evidence>
<evidence type="ECO:0000313" key="9">
    <source>
        <dbReference type="Proteomes" id="UP000823990"/>
    </source>
</evidence>
<dbReference type="InterPro" id="IPR037229">
    <property type="entry name" value="Ribosomal_bL35_sf"/>
</dbReference>
<name>A0A9D1TSE9_9FIRM</name>
<dbReference type="PANTHER" id="PTHR33343">
    <property type="entry name" value="54S RIBOSOMAL PROTEIN BL35M"/>
    <property type="match status" value="1"/>
</dbReference>
<feature type="compositionally biased region" description="Basic residues" evidence="7">
    <location>
        <begin position="1"/>
        <end position="26"/>
    </location>
</feature>
<dbReference type="InterPro" id="IPR001706">
    <property type="entry name" value="Ribosomal_bL35"/>
</dbReference>
<dbReference type="AlphaFoldDB" id="A0A9D1TSE9"/>
<evidence type="ECO:0000256" key="5">
    <source>
        <dbReference type="HAMAP-Rule" id="MF_00514"/>
    </source>
</evidence>
<accession>A0A9D1TSE9</accession>
<dbReference type="FunFam" id="4.10.410.60:FF:000001">
    <property type="entry name" value="50S ribosomal protein L35"/>
    <property type="match status" value="1"/>
</dbReference>
<dbReference type="HAMAP" id="MF_00514">
    <property type="entry name" value="Ribosomal_bL35"/>
    <property type="match status" value="1"/>
</dbReference>
<organism evidence="8 9">
    <name type="scientific">Candidatus Protoclostridium stercorigallinarum</name>
    <dbReference type="NCBI Taxonomy" id="2838741"/>
    <lineage>
        <taxon>Bacteria</taxon>
        <taxon>Bacillati</taxon>
        <taxon>Bacillota</taxon>
        <taxon>Clostridia</taxon>
        <taxon>Candidatus Protoclostridium</taxon>
    </lineage>
</organism>
<dbReference type="PROSITE" id="PS00936">
    <property type="entry name" value="RIBOSOMAL_L35"/>
    <property type="match status" value="1"/>
</dbReference>
<dbReference type="Pfam" id="PF01632">
    <property type="entry name" value="Ribosomal_L35p"/>
    <property type="match status" value="1"/>
</dbReference>
<dbReference type="Gene3D" id="4.10.410.60">
    <property type="match status" value="1"/>
</dbReference>
<proteinExistence type="inferred from homology"/>
<gene>
    <name evidence="5 8" type="primary">rpmI</name>
    <name evidence="8" type="ORF">H9892_04145</name>
</gene>
<dbReference type="NCBIfam" id="TIGR00001">
    <property type="entry name" value="rpmI_bact"/>
    <property type="match status" value="1"/>
</dbReference>
<dbReference type="SUPFAM" id="SSF143034">
    <property type="entry name" value="L35p-like"/>
    <property type="match status" value="1"/>
</dbReference>
<evidence type="ECO:0000256" key="7">
    <source>
        <dbReference type="SAM" id="MobiDB-lite"/>
    </source>
</evidence>
<dbReference type="EMBL" id="DXHS01000069">
    <property type="protein sequence ID" value="HIW02511.1"/>
    <property type="molecule type" value="Genomic_DNA"/>
</dbReference>
<dbReference type="GO" id="GO:0006412">
    <property type="term" value="P:translation"/>
    <property type="evidence" value="ECO:0007669"/>
    <property type="project" value="UniProtKB-UniRule"/>
</dbReference>